<dbReference type="Proteomes" id="UP000006727">
    <property type="component" value="Chromosome 12"/>
</dbReference>
<dbReference type="FunCoup" id="A9S8J2">
    <property type="interactions" value="1216"/>
</dbReference>
<keyword evidence="2" id="KW-1133">Transmembrane helix</keyword>
<comment type="subcellular location">
    <subcellularLocation>
        <location evidence="2">Membrane</location>
        <topology evidence="2">Multi-pass membrane protein</topology>
    </subcellularLocation>
</comment>
<name>A9S8J2_PHYPA</name>
<organism evidence="3 4">
    <name type="scientific">Physcomitrium patens</name>
    <name type="common">Spreading-leaved earth moss</name>
    <name type="synonym">Physcomitrella patens</name>
    <dbReference type="NCBI Taxonomy" id="3218"/>
    <lineage>
        <taxon>Eukaryota</taxon>
        <taxon>Viridiplantae</taxon>
        <taxon>Streptophyta</taxon>
        <taxon>Embryophyta</taxon>
        <taxon>Bryophyta</taxon>
        <taxon>Bryophytina</taxon>
        <taxon>Bryopsida</taxon>
        <taxon>Funariidae</taxon>
        <taxon>Funariales</taxon>
        <taxon>Funariaceae</taxon>
        <taxon>Physcomitrium</taxon>
    </lineage>
</organism>
<evidence type="ECO:0000313" key="3">
    <source>
        <dbReference type="EnsemblPlants" id="Pp3c12_6460V3.7"/>
    </source>
</evidence>
<sequence length="426" mass="48263">MLHSLQNRPAVQKITYDRVKVQSPDGGNLIIPNPMVKSRKVGIRTWMRFDATGNSEIFECDKNDLLKRVTVPARDLRIMGPIFSQSSHILARENAMVVNLEFVKAIITAEEVYILDPSNRDVKPFIEQLSMKLLPQNALLIDSGVLNTYSTEQLCTTEDELPEQLPFEFQVLEIALDVVCNHLEANVHDLERTARPALDMLTRGISTRSLELVRMVKTRLTHLSARVQKVRDELMQLLDDDEDMSDLYLTRKLLQAQHPDSPLLTINSDAMVTMSSTAPRTLARLSSMRSHGHTSRLSSTLHSSGRVYEVEELEMLLEAYFMQVDAGLNKLSLVREYIDDTEDYVNVRLDHQRNQLFQFQITLGATALSVAAAMSIVGVFGMNIHNTDPFHNPDWLAPTLCSSMFTAFSIFVSIVGYVHWKGLFEK</sequence>
<dbReference type="Gene3D" id="1.20.58.340">
    <property type="entry name" value="Magnesium transport protein CorA, transmembrane region"/>
    <property type="match status" value="1"/>
</dbReference>
<reference evidence="3 4" key="2">
    <citation type="journal article" date="2018" name="Plant J.">
        <title>The Physcomitrella patens chromosome-scale assembly reveals moss genome structure and evolution.</title>
        <authorList>
            <person name="Lang D."/>
            <person name="Ullrich K.K."/>
            <person name="Murat F."/>
            <person name="Fuchs J."/>
            <person name="Jenkins J."/>
            <person name="Haas F.B."/>
            <person name="Piednoel M."/>
            <person name="Gundlach H."/>
            <person name="Van Bel M."/>
            <person name="Meyberg R."/>
            <person name="Vives C."/>
            <person name="Morata J."/>
            <person name="Symeonidi A."/>
            <person name="Hiss M."/>
            <person name="Muchero W."/>
            <person name="Kamisugi Y."/>
            <person name="Saleh O."/>
            <person name="Blanc G."/>
            <person name="Decker E.L."/>
            <person name="van Gessel N."/>
            <person name="Grimwood J."/>
            <person name="Hayes R.D."/>
            <person name="Graham S.W."/>
            <person name="Gunter L.E."/>
            <person name="McDaniel S.F."/>
            <person name="Hoernstein S.N.W."/>
            <person name="Larsson A."/>
            <person name="Li F.W."/>
            <person name="Perroud P.F."/>
            <person name="Phillips J."/>
            <person name="Ranjan P."/>
            <person name="Rokshar D.S."/>
            <person name="Rothfels C.J."/>
            <person name="Schneider L."/>
            <person name="Shu S."/>
            <person name="Stevenson D.W."/>
            <person name="Thummler F."/>
            <person name="Tillich M."/>
            <person name="Villarreal Aguilar J.C."/>
            <person name="Widiez T."/>
            <person name="Wong G.K."/>
            <person name="Wymore A."/>
            <person name="Zhang Y."/>
            <person name="Zimmer A.D."/>
            <person name="Quatrano R.S."/>
            <person name="Mayer K.F.X."/>
            <person name="Goodstein D."/>
            <person name="Casacuberta J.M."/>
            <person name="Vandepoele K."/>
            <person name="Reski R."/>
            <person name="Cuming A.C."/>
            <person name="Tuskan G.A."/>
            <person name="Maumus F."/>
            <person name="Salse J."/>
            <person name="Schmutz J."/>
            <person name="Rensing S.A."/>
        </authorList>
    </citation>
    <scope>NUCLEOTIDE SEQUENCE [LARGE SCALE GENOMIC DNA]</scope>
    <source>
        <strain evidence="3 4">cv. Gransden 2004</strain>
    </source>
</reference>
<dbReference type="GO" id="GO:0016020">
    <property type="term" value="C:membrane"/>
    <property type="evidence" value="ECO:0007669"/>
    <property type="project" value="UniProtKB-SubCell"/>
</dbReference>
<dbReference type="AlphaFoldDB" id="A9S8J2"/>
<keyword evidence="2" id="KW-0812">Transmembrane</keyword>
<dbReference type="FunFam" id="2.40.128.330:FF:000001">
    <property type="entry name" value="Magnesium transporter MRS2-1"/>
    <property type="match status" value="1"/>
</dbReference>
<dbReference type="GO" id="GO:0015693">
    <property type="term" value="P:magnesium ion transport"/>
    <property type="evidence" value="ECO:0000318"/>
    <property type="project" value="GO_Central"/>
</dbReference>
<dbReference type="PANTHER" id="PTHR13890:SF2">
    <property type="entry name" value="MAGNESIUM TRANSPORTER MRS2-4-RELATED"/>
    <property type="match status" value="1"/>
</dbReference>
<comment type="function">
    <text evidence="2">Magnesium transporter that may mediate the influx of magnesium.</text>
</comment>
<dbReference type="EnsemblPlants" id="Pp3c12_6460V3.7">
    <property type="protein sequence ID" value="Pp3c12_6460V3.7"/>
    <property type="gene ID" value="Pp3c12_6460"/>
</dbReference>
<reference evidence="3 4" key="1">
    <citation type="journal article" date="2008" name="Science">
        <title>The Physcomitrella genome reveals evolutionary insights into the conquest of land by plants.</title>
        <authorList>
            <person name="Rensing S."/>
            <person name="Lang D."/>
            <person name="Zimmer A."/>
            <person name="Terry A."/>
            <person name="Salamov A."/>
            <person name="Shapiro H."/>
            <person name="Nishiyama T."/>
            <person name="Perroud P.-F."/>
            <person name="Lindquist E."/>
            <person name="Kamisugi Y."/>
            <person name="Tanahashi T."/>
            <person name="Sakakibara K."/>
            <person name="Fujita T."/>
            <person name="Oishi K."/>
            <person name="Shin-I T."/>
            <person name="Kuroki Y."/>
            <person name="Toyoda A."/>
            <person name="Suzuki Y."/>
            <person name="Hashimoto A."/>
            <person name="Yamaguchi K."/>
            <person name="Sugano A."/>
            <person name="Kohara Y."/>
            <person name="Fujiyama A."/>
            <person name="Anterola A."/>
            <person name="Aoki S."/>
            <person name="Ashton N."/>
            <person name="Barbazuk W.B."/>
            <person name="Barker E."/>
            <person name="Bennetzen J."/>
            <person name="Bezanilla M."/>
            <person name="Blankenship R."/>
            <person name="Cho S.H."/>
            <person name="Dutcher S."/>
            <person name="Estelle M."/>
            <person name="Fawcett J.A."/>
            <person name="Gundlach H."/>
            <person name="Hanada K."/>
            <person name="Heyl A."/>
            <person name="Hicks K.A."/>
            <person name="Hugh J."/>
            <person name="Lohr M."/>
            <person name="Mayer K."/>
            <person name="Melkozernov A."/>
            <person name="Murata T."/>
            <person name="Nelson D."/>
            <person name="Pils B."/>
            <person name="Prigge M."/>
            <person name="Reiss B."/>
            <person name="Renner T."/>
            <person name="Rombauts S."/>
            <person name="Rushton P."/>
            <person name="Sanderfoot A."/>
            <person name="Schween G."/>
            <person name="Shiu S.-H."/>
            <person name="Stueber K."/>
            <person name="Theodoulou F.L."/>
            <person name="Tu H."/>
            <person name="Van de Peer Y."/>
            <person name="Verrier P.J."/>
            <person name="Waters E."/>
            <person name="Wood A."/>
            <person name="Yang L."/>
            <person name="Cove D."/>
            <person name="Cuming A."/>
            <person name="Hasebe M."/>
            <person name="Lucas S."/>
            <person name="Mishler D.B."/>
            <person name="Reski R."/>
            <person name="Grigoriev I."/>
            <person name="Quatrano R.S."/>
            <person name="Boore J.L."/>
        </authorList>
    </citation>
    <scope>NUCLEOTIDE SEQUENCE [LARGE SCALE GENOMIC DNA]</scope>
    <source>
        <strain evidence="3 4">cv. Gransden 2004</strain>
    </source>
</reference>
<reference evidence="3" key="3">
    <citation type="submission" date="2020-12" db="UniProtKB">
        <authorList>
            <consortium name="EnsemblPlants"/>
        </authorList>
    </citation>
    <scope>IDENTIFICATION</scope>
</reference>
<dbReference type="GeneID" id="112289715"/>
<keyword evidence="4" id="KW-1185">Reference proteome</keyword>
<dbReference type="Pfam" id="PF22099">
    <property type="entry name" value="MRS2-like"/>
    <property type="match status" value="1"/>
</dbReference>
<accession>A9S8J2</accession>
<keyword evidence="2" id="KW-0813">Transport</keyword>
<dbReference type="GO" id="GO:0015095">
    <property type="term" value="F:magnesium ion transmembrane transporter activity"/>
    <property type="evidence" value="ECO:0000318"/>
    <property type="project" value="GO_Central"/>
</dbReference>
<dbReference type="Gene3D" id="2.40.128.330">
    <property type="match status" value="1"/>
</dbReference>
<dbReference type="RefSeq" id="XP_073393898.1">
    <property type="nucleotide sequence ID" value="XM_073537797.1"/>
</dbReference>
<dbReference type="EnsemblPlants" id="Pp3c12_6460V3.4">
    <property type="protein sequence ID" value="Pp3c12_6460V3.4"/>
    <property type="gene ID" value="Pp3c12_6460"/>
</dbReference>
<gene>
    <name evidence="3" type="primary">LOC112289715</name>
</gene>
<evidence type="ECO:0000313" key="4">
    <source>
        <dbReference type="Proteomes" id="UP000006727"/>
    </source>
</evidence>
<dbReference type="OrthoDB" id="10251508at2759"/>
<dbReference type="CDD" id="cd12823">
    <property type="entry name" value="Mrs2_Mfm1p-like"/>
    <property type="match status" value="1"/>
</dbReference>
<dbReference type="Gramene" id="Pp3c12_6460V3.7">
    <property type="protein sequence ID" value="Pp3c12_6460V3.7"/>
    <property type="gene ID" value="Pp3c12_6460"/>
</dbReference>
<keyword evidence="2" id="KW-0406">Ion transport</keyword>
<dbReference type="InterPro" id="IPR039204">
    <property type="entry name" value="MRS2-like"/>
</dbReference>
<evidence type="ECO:0000256" key="1">
    <source>
        <dbReference type="ARBA" id="ARBA00007535"/>
    </source>
</evidence>
<keyword evidence="2" id="KW-0460">Magnesium</keyword>
<feature type="transmembrane region" description="Helical" evidence="2">
    <location>
        <begin position="396"/>
        <end position="420"/>
    </location>
</feature>
<dbReference type="EnsemblPlants" id="Pp3c12_6460V3.6">
    <property type="protein sequence ID" value="Pp3c12_6460V3.6"/>
    <property type="gene ID" value="Pp3c12_6460"/>
</dbReference>
<dbReference type="EnsemblPlants" id="Pp3c12_6460V3.5">
    <property type="protein sequence ID" value="Pp3c12_6460V3.5"/>
    <property type="gene ID" value="Pp3c12_6460"/>
</dbReference>
<dbReference type="EMBL" id="ABEU02000012">
    <property type="status" value="NOT_ANNOTATED_CDS"/>
    <property type="molecule type" value="Genomic_DNA"/>
</dbReference>
<dbReference type="Gramene" id="Pp3c12_6460V3.4">
    <property type="protein sequence ID" value="Pp3c12_6460V3.4"/>
    <property type="gene ID" value="Pp3c12_6460"/>
</dbReference>
<dbReference type="HOGENOM" id="CLU_034694_2_1_1"/>
<protein>
    <recommendedName>
        <fullName evidence="2">Magnesium transporter</fullName>
    </recommendedName>
</protein>
<evidence type="ECO:0000256" key="2">
    <source>
        <dbReference type="RuleBase" id="RU366041"/>
    </source>
</evidence>
<dbReference type="PANTHER" id="PTHR13890">
    <property type="entry name" value="RNA SPLICING PROTEIN MRS2, MITOCHONDRIAL"/>
    <property type="match status" value="1"/>
</dbReference>
<comment type="similarity">
    <text evidence="1 2">Belongs to the CorA metal ion transporter (MIT) (TC 1.A.35.5) family.</text>
</comment>
<feature type="transmembrane region" description="Helical" evidence="2">
    <location>
        <begin position="361"/>
        <end position="384"/>
    </location>
</feature>
<dbReference type="Gramene" id="Pp3c12_6460V3.6">
    <property type="protein sequence ID" value="Pp3c12_6460V3.6"/>
    <property type="gene ID" value="Pp3c12_6460"/>
</dbReference>
<dbReference type="Gramene" id="Pp3c12_6460V3.5">
    <property type="protein sequence ID" value="Pp3c12_6460V3.5"/>
    <property type="gene ID" value="Pp3c12_6460"/>
</dbReference>
<dbReference type="eggNOG" id="KOG2662">
    <property type="taxonomic scope" value="Eukaryota"/>
</dbReference>
<proteinExistence type="inferred from homology"/>
<keyword evidence="2" id="KW-0472">Membrane</keyword>